<feature type="transmembrane region" description="Helical" evidence="1">
    <location>
        <begin position="15"/>
        <end position="39"/>
    </location>
</feature>
<organism evidence="2 3">
    <name type="scientific">Ceratopteris richardii</name>
    <name type="common">Triangle waterfern</name>
    <dbReference type="NCBI Taxonomy" id="49495"/>
    <lineage>
        <taxon>Eukaryota</taxon>
        <taxon>Viridiplantae</taxon>
        <taxon>Streptophyta</taxon>
        <taxon>Embryophyta</taxon>
        <taxon>Tracheophyta</taxon>
        <taxon>Polypodiopsida</taxon>
        <taxon>Polypodiidae</taxon>
        <taxon>Polypodiales</taxon>
        <taxon>Pteridineae</taxon>
        <taxon>Pteridaceae</taxon>
        <taxon>Parkerioideae</taxon>
        <taxon>Ceratopteris</taxon>
    </lineage>
</organism>
<keyword evidence="1" id="KW-1133">Transmembrane helix</keyword>
<comment type="caution">
    <text evidence="2">The sequence shown here is derived from an EMBL/GenBank/DDBJ whole genome shotgun (WGS) entry which is preliminary data.</text>
</comment>
<keyword evidence="1" id="KW-0472">Membrane</keyword>
<keyword evidence="1" id="KW-0812">Transmembrane</keyword>
<gene>
    <name evidence="2" type="ORF">KP509_28G000500</name>
</gene>
<dbReference type="EMBL" id="CM035433">
    <property type="protein sequence ID" value="KAH7292825.1"/>
    <property type="molecule type" value="Genomic_DNA"/>
</dbReference>
<evidence type="ECO:0000313" key="3">
    <source>
        <dbReference type="Proteomes" id="UP000825935"/>
    </source>
</evidence>
<evidence type="ECO:0000313" key="2">
    <source>
        <dbReference type="EMBL" id="KAH7292825.1"/>
    </source>
</evidence>
<feature type="transmembrane region" description="Helical" evidence="1">
    <location>
        <begin position="59"/>
        <end position="82"/>
    </location>
</feature>
<sequence>MHFDEDSGNVLKMYFIYYTLFQLIKGSYILLLLLLLFLLDISSHWPFGNKNFINSASFLFIRFVRLPCIVTNANLSFPYIVLIQDVGRKIRFLYGGSNPLSE</sequence>
<dbReference type="Proteomes" id="UP000825935">
    <property type="component" value="Chromosome 28"/>
</dbReference>
<accession>A0A8T2RBB2</accession>
<dbReference type="AlphaFoldDB" id="A0A8T2RBB2"/>
<reference evidence="2" key="1">
    <citation type="submission" date="2021-08" db="EMBL/GenBank/DDBJ databases">
        <title>WGS assembly of Ceratopteris richardii.</title>
        <authorList>
            <person name="Marchant D.B."/>
            <person name="Chen G."/>
            <person name="Jenkins J."/>
            <person name="Shu S."/>
            <person name="Leebens-Mack J."/>
            <person name="Grimwood J."/>
            <person name="Schmutz J."/>
            <person name="Soltis P."/>
            <person name="Soltis D."/>
            <person name="Chen Z.-H."/>
        </authorList>
    </citation>
    <scope>NUCLEOTIDE SEQUENCE</scope>
    <source>
        <strain evidence="2">Whitten #5841</strain>
        <tissue evidence="2">Leaf</tissue>
    </source>
</reference>
<protein>
    <submittedName>
        <fullName evidence="2">Uncharacterized protein</fullName>
    </submittedName>
</protein>
<name>A0A8T2RBB2_CERRI</name>
<evidence type="ECO:0000256" key="1">
    <source>
        <dbReference type="SAM" id="Phobius"/>
    </source>
</evidence>
<proteinExistence type="predicted"/>
<keyword evidence="3" id="KW-1185">Reference proteome</keyword>